<feature type="region of interest" description="Disordered" evidence="1">
    <location>
        <begin position="1"/>
        <end position="46"/>
    </location>
</feature>
<gene>
    <name evidence="2" type="ORF">SPARVUS_LOCUS131596</name>
</gene>
<name>A0ABN9A8K5_9NEOB</name>
<comment type="caution">
    <text evidence="2">The sequence shown here is derived from an EMBL/GenBank/DDBJ whole genome shotgun (WGS) entry which is preliminary data.</text>
</comment>
<dbReference type="EMBL" id="CATNWA010000051">
    <property type="protein sequence ID" value="CAI9532331.1"/>
    <property type="molecule type" value="Genomic_DNA"/>
</dbReference>
<evidence type="ECO:0000313" key="2">
    <source>
        <dbReference type="EMBL" id="CAI9532331.1"/>
    </source>
</evidence>
<proteinExistence type="predicted"/>
<accession>A0ABN9A8K5</accession>
<protein>
    <submittedName>
        <fullName evidence="2">Uncharacterized protein</fullName>
    </submittedName>
</protein>
<dbReference type="Proteomes" id="UP001162483">
    <property type="component" value="Unassembled WGS sequence"/>
</dbReference>
<evidence type="ECO:0000313" key="3">
    <source>
        <dbReference type="Proteomes" id="UP001162483"/>
    </source>
</evidence>
<keyword evidence="3" id="KW-1185">Reference proteome</keyword>
<evidence type="ECO:0000256" key="1">
    <source>
        <dbReference type="SAM" id="MobiDB-lite"/>
    </source>
</evidence>
<sequence length="96" mass="10932">MMENRPPLTSPDGSSNGNPPERCPRPLYSRDSTQDHQEIPQEDQMEGMIVVKVEDEEEAGDGPCMEGDGPCMEGGFTLIFIHRPRRHQRHSERRQS</sequence>
<organism evidence="2 3">
    <name type="scientific">Staurois parvus</name>
    <dbReference type="NCBI Taxonomy" id="386267"/>
    <lineage>
        <taxon>Eukaryota</taxon>
        <taxon>Metazoa</taxon>
        <taxon>Chordata</taxon>
        <taxon>Craniata</taxon>
        <taxon>Vertebrata</taxon>
        <taxon>Euteleostomi</taxon>
        <taxon>Amphibia</taxon>
        <taxon>Batrachia</taxon>
        <taxon>Anura</taxon>
        <taxon>Neobatrachia</taxon>
        <taxon>Ranoidea</taxon>
        <taxon>Ranidae</taxon>
        <taxon>Staurois</taxon>
    </lineage>
</organism>
<reference evidence="2" key="1">
    <citation type="submission" date="2023-05" db="EMBL/GenBank/DDBJ databases">
        <authorList>
            <person name="Stuckert A."/>
        </authorList>
    </citation>
    <scope>NUCLEOTIDE SEQUENCE</scope>
</reference>